<dbReference type="InterPro" id="IPR001279">
    <property type="entry name" value="Metallo-B-lactamas"/>
</dbReference>
<keyword evidence="3" id="KW-1185">Reference proteome</keyword>
<evidence type="ECO:0000313" key="3">
    <source>
        <dbReference type="Proteomes" id="UP001370348"/>
    </source>
</evidence>
<dbReference type="Gene3D" id="3.60.15.10">
    <property type="entry name" value="Ribonuclease Z/Hydroxyacylglutathione hydrolase-like"/>
    <property type="match status" value="1"/>
</dbReference>
<evidence type="ECO:0000259" key="1">
    <source>
        <dbReference type="Pfam" id="PF12706"/>
    </source>
</evidence>
<evidence type="ECO:0000313" key="2">
    <source>
        <dbReference type="EMBL" id="WXB11186.1"/>
    </source>
</evidence>
<sequence>MSRLQGDREGDGARALVLAPGWVVGLESHRLNNHIAANLHYLVLGRQASEIGRVHAEMSSRKRAGKTDWFEHSGASRFFVAKGPELTLKDELYFGGSPRLLEPDLRVCFRDRPAGRSLDIPANEAMLAWFGRLLPLLRRSVSIEEVRAVCDEDQWSFVEQLEAEGLLEVVPLERPRPRTGYRVRLLGHAGLSLETPKARVLFDPMFIVRTREDVNLLHELDRPIDAVVLSHPHWDHFNFDTLVHIPRETRMIVPRLVNPSSLENVDMAPLLRELGFSRVETLAWWESTEVADVRITATPFHGEQSGPDAPQDWMTYHVRAGDRSFFGAVDSCHTTHHSMDTVMRDVRSRLGPVDILFSPYSGFHYPIALFTRRPFYLGPGMEQYSGGPDDAARWTSILGAKVLVPYAGFVWNKGDYQRPSDANHRGTLEQLRAIVKAHPLGPLVVLEPEKDAFEWSGPGGELLVPSSSQAKEARR</sequence>
<name>A0ABZ2LPS8_9BACT</name>
<dbReference type="PANTHER" id="PTHR43546">
    <property type="entry name" value="UPF0173 METAL-DEPENDENT HYDROLASE MJ1163-RELATED"/>
    <property type="match status" value="1"/>
</dbReference>
<dbReference type="SUPFAM" id="SSF56281">
    <property type="entry name" value="Metallo-hydrolase/oxidoreductase"/>
    <property type="match status" value="1"/>
</dbReference>
<dbReference type="Proteomes" id="UP001370348">
    <property type="component" value="Chromosome"/>
</dbReference>
<accession>A0ABZ2LPS8</accession>
<dbReference type="PANTHER" id="PTHR43546:SF3">
    <property type="entry name" value="UPF0173 METAL-DEPENDENT HYDROLASE MJ1163"/>
    <property type="match status" value="1"/>
</dbReference>
<dbReference type="EMBL" id="CP089984">
    <property type="protein sequence ID" value="WXB11186.1"/>
    <property type="molecule type" value="Genomic_DNA"/>
</dbReference>
<organism evidence="2 3">
    <name type="scientific">Pendulispora albinea</name>
    <dbReference type="NCBI Taxonomy" id="2741071"/>
    <lineage>
        <taxon>Bacteria</taxon>
        <taxon>Pseudomonadati</taxon>
        <taxon>Myxococcota</taxon>
        <taxon>Myxococcia</taxon>
        <taxon>Myxococcales</taxon>
        <taxon>Sorangiineae</taxon>
        <taxon>Pendulisporaceae</taxon>
        <taxon>Pendulispora</taxon>
    </lineage>
</organism>
<gene>
    <name evidence="2" type="ORF">LZC94_25335</name>
</gene>
<proteinExistence type="predicted"/>
<dbReference type="InterPro" id="IPR036866">
    <property type="entry name" value="RibonucZ/Hydroxyglut_hydro"/>
</dbReference>
<dbReference type="RefSeq" id="WP_394820801.1">
    <property type="nucleotide sequence ID" value="NZ_CP089984.1"/>
</dbReference>
<dbReference type="Pfam" id="PF12706">
    <property type="entry name" value="Lactamase_B_2"/>
    <property type="match status" value="1"/>
</dbReference>
<dbReference type="InterPro" id="IPR050114">
    <property type="entry name" value="UPF0173_UPF0282_UlaG_hydrolase"/>
</dbReference>
<reference evidence="2 3" key="1">
    <citation type="submission" date="2021-12" db="EMBL/GenBank/DDBJ databases">
        <title>Discovery of the Pendulisporaceae a myxobacterial family with distinct sporulation behavior and unique specialized metabolism.</title>
        <authorList>
            <person name="Garcia R."/>
            <person name="Popoff A."/>
            <person name="Bader C.D."/>
            <person name="Loehr J."/>
            <person name="Walesch S."/>
            <person name="Walt C."/>
            <person name="Boldt J."/>
            <person name="Bunk B."/>
            <person name="Haeckl F.J.F.P.J."/>
            <person name="Gunesch A.P."/>
            <person name="Birkelbach J."/>
            <person name="Nuebel U."/>
            <person name="Pietschmann T."/>
            <person name="Bach T."/>
            <person name="Mueller R."/>
        </authorList>
    </citation>
    <scope>NUCLEOTIDE SEQUENCE [LARGE SCALE GENOMIC DNA]</scope>
    <source>
        <strain evidence="2 3">MSr11954</strain>
    </source>
</reference>
<protein>
    <submittedName>
        <fullName evidence="2">MBL fold metallo-hydrolase</fullName>
    </submittedName>
</protein>
<feature type="domain" description="Metallo-beta-lactamase" evidence="1">
    <location>
        <begin position="199"/>
        <end position="405"/>
    </location>
</feature>